<feature type="region of interest" description="Disordered" evidence="1">
    <location>
        <begin position="34"/>
        <end position="74"/>
    </location>
</feature>
<dbReference type="AlphaFoldDB" id="A6IX79"/>
<evidence type="ECO:0000256" key="1">
    <source>
        <dbReference type="SAM" id="MobiDB-lite"/>
    </source>
</evidence>
<name>A6IX79_RAT</name>
<organism evidence="2 3">
    <name type="scientific">Rattus norvegicus</name>
    <name type="common">Rat</name>
    <dbReference type="NCBI Taxonomy" id="10116"/>
    <lineage>
        <taxon>Eukaryota</taxon>
        <taxon>Metazoa</taxon>
        <taxon>Chordata</taxon>
        <taxon>Craniata</taxon>
        <taxon>Vertebrata</taxon>
        <taxon>Euteleostomi</taxon>
        <taxon>Mammalia</taxon>
        <taxon>Eutheria</taxon>
        <taxon>Euarchontoglires</taxon>
        <taxon>Glires</taxon>
        <taxon>Rodentia</taxon>
        <taxon>Myomorpha</taxon>
        <taxon>Muroidea</taxon>
        <taxon>Muridae</taxon>
        <taxon>Murinae</taxon>
        <taxon>Rattus</taxon>
    </lineage>
</organism>
<sequence length="74" mass="8316">MGSHVAPGWPSMYHIERLSIEQLLTTLPTPEATGLKNALQKKRTLSPTTRNTKEGQSTIKTSLASHPWRKVRIH</sequence>
<proteinExistence type="predicted"/>
<dbReference type="Proteomes" id="UP000234681">
    <property type="component" value="Chromosome 18"/>
</dbReference>
<evidence type="ECO:0000313" key="2">
    <source>
        <dbReference type="EMBL" id="EDM14510.1"/>
    </source>
</evidence>
<gene>
    <name evidence="2" type="ORF">rCG_46732</name>
</gene>
<feature type="compositionally biased region" description="Polar residues" evidence="1">
    <location>
        <begin position="45"/>
        <end position="64"/>
    </location>
</feature>
<reference evidence="3" key="1">
    <citation type="submission" date="2005-09" db="EMBL/GenBank/DDBJ databases">
        <authorList>
            <person name="Mural R.J."/>
            <person name="Li P.W."/>
            <person name="Adams M.D."/>
            <person name="Amanatides P.G."/>
            <person name="Baden-Tillson H."/>
            <person name="Barnstead M."/>
            <person name="Chin S.H."/>
            <person name="Dew I."/>
            <person name="Evans C.A."/>
            <person name="Ferriera S."/>
            <person name="Flanigan M."/>
            <person name="Fosler C."/>
            <person name="Glodek A."/>
            <person name="Gu Z."/>
            <person name="Holt R.A."/>
            <person name="Jennings D."/>
            <person name="Kraft C.L."/>
            <person name="Lu F."/>
            <person name="Nguyen T."/>
            <person name="Nusskern D.R."/>
            <person name="Pfannkoch C.M."/>
            <person name="Sitter C."/>
            <person name="Sutton G.G."/>
            <person name="Venter J.C."/>
            <person name="Wang Z."/>
            <person name="Woodage T."/>
            <person name="Zheng X.H."/>
            <person name="Zhong F."/>
        </authorList>
    </citation>
    <scope>NUCLEOTIDE SEQUENCE [LARGE SCALE GENOMIC DNA]</scope>
    <source>
        <strain>BN</strain>
        <strain evidence="3">Sprague-Dawley</strain>
    </source>
</reference>
<evidence type="ECO:0000313" key="3">
    <source>
        <dbReference type="Proteomes" id="UP000234681"/>
    </source>
</evidence>
<accession>A6IX79</accession>
<dbReference type="EMBL" id="CH473971">
    <property type="protein sequence ID" value="EDM14510.1"/>
    <property type="molecule type" value="Genomic_DNA"/>
</dbReference>
<protein>
    <submittedName>
        <fullName evidence="2">RCG46732</fullName>
    </submittedName>
</protein>